<feature type="compositionally biased region" description="Polar residues" evidence="5">
    <location>
        <begin position="184"/>
        <end position="193"/>
    </location>
</feature>
<dbReference type="SUPFAM" id="SSF57501">
    <property type="entry name" value="Cystine-knot cytokines"/>
    <property type="match status" value="1"/>
</dbReference>
<dbReference type="FunFam" id="2.10.90.10:FF:000041">
    <property type="entry name" value="Platelet-derived growth factor beta polypeptide b"/>
    <property type="match status" value="1"/>
</dbReference>
<feature type="signal peptide" evidence="6">
    <location>
        <begin position="1"/>
        <end position="24"/>
    </location>
</feature>
<evidence type="ECO:0000259" key="7">
    <source>
        <dbReference type="PROSITE" id="PS50278"/>
    </source>
</evidence>
<name>A0ABD1JIQ5_9TELE</name>
<evidence type="ECO:0000256" key="4">
    <source>
        <dbReference type="RuleBase" id="RU003818"/>
    </source>
</evidence>
<feature type="compositionally biased region" description="Basic and acidic residues" evidence="5">
    <location>
        <begin position="504"/>
        <end position="544"/>
    </location>
</feature>
<dbReference type="InterPro" id="IPR006782">
    <property type="entry name" value="PDGF_N"/>
</dbReference>
<evidence type="ECO:0000256" key="6">
    <source>
        <dbReference type="SAM" id="SignalP"/>
    </source>
</evidence>
<dbReference type="PANTHER" id="PTHR11633:SF15">
    <property type="entry name" value="ADENYLATE CYCLASE, TERMINAL-DIFFERENTIATION SPECIFIC"/>
    <property type="match status" value="1"/>
</dbReference>
<reference evidence="8 9" key="1">
    <citation type="submission" date="2024-09" db="EMBL/GenBank/DDBJ databases">
        <title>A chromosome-level genome assembly of Gray's grenadier anchovy, Coilia grayii.</title>
        <authorList>
            <person name="Fu Z."/>
        </authorList>
    </citation>
    <scope>NUCLEOTIDE SEQUENCE [LARGE SCALE GENOMIC DNA]</scope>
    <source>
        <strain evidence="8">G4</strain>
        <tissue evidence="8">Muscle</tissue>
    </source>
</reference>
<comment type="similarity">
    <text evidence="1 4">Belongs to the PDGF/VEGF growth factor family.</text>
</comment>
<dbReference type="PANTHER" id="PTHR11633">
    <property type="entry name" value="PLATELET-DERIVED GROWTH FACTOR"/>
    <property type="match status" value="1"/>
</dbReference>
<keyword evidence="9" id="KW-1185">Reference proteome</keyword>
<feature type="compositionally biased region" description="Basic and acidic residues" evidence="5">
    <location>
        <begin position="593"/>
        <end position="604"/>
    </location>
</feature>
<keyword evidence="6" id="KW-0732">Signal</keyword>
<evidence type="ECO:0000256" key="3">
    <source>
        <dbReference type="ARBA" id="ARBA00023246"/>
    </source>
</evidence>
<dbReference type="EMBL" id="JBHFQA010000015">
    <property type="protein sequence ID" value="KAL2087041.1"/>
    <property type="molecule type" value="Genomic_DNA"/>
</dbReference>
<feature type="compositionally biased region" description="Pro residues" evidence="5">
    <location>
        <begin position="573"/>
        <end position="583"/>
    </location>
</feature>
<feature type="domain" description="Platelet-derived growth factor (PDGF) family profile" evidence="7">
    <location>
        <begin position="81"/>
        <end position="182"/>
    </location>
</feature>
<evidence type="ECO:0000313" key="8">
    <source>
        <dbReference type="EMBL" id="KAL2087041.1"/>
    </source>
</evidence>
<feature type="region of interest" description="Disordered" evidence="5">
    <location>
        <begin position="54"/>
        <end position="76"/>
    </location>
</feature>
<sequence length="637" mass="71358">MGGKKSSCILLLAAFAAFLRLGSAEGDPLPPSLVDMVRESPISSIEDLKKLLDTESVEEDSDNQTANEIHSSDGHHRVPRSLMASAEPAQQAACKVRTEVLEVTRSMHDRTNAHFMLWPLCVEVQRCSGCCNSRTSQCVPVITEIRQLQMTKITYVNTRAHFEKVIVPVEDHVRCGCQPLTSPYSNTHTSTARKPQPQPQPQPQQPTTPLPPPQPASRLAHKPAQPQPHPQPQNKEDLHRQDALKHNQRLHLEDQDSQGRLWQSKYSLSHTAGEPRHTPARLDYQAQAQARPARPHTPTYPRTDTHHTQQQQQQQDRRSSSLTHTETPVASEGMERVGRRLTATALDNRKMSGSQHSSPAAEMTTADARRVGCSTRVRIRIIIITNNNSSSRPATNRRSITNTPPPNNTTTGSPSEETNNNRQHGQPTQAGAHMLRDSTHQPQHGSPSPSPSFHHSQSDSPVYRHSQSDMASGHAHVQSEGSSHHSQSEGSSQYDSPSEVTASPRERHEAEEERRRSQIVEELEREKEKEIEQEVSSQRHQDSHHYHHQTSTQKAVTESPSTLRPETTSPRPQTTPKPLPPRPETSQAPQEDQQDHHESHDHGHVLMVKKKTSGKTNKWDPGRKNKNWNFRCSDNTG</sequence>
<comment type="caution">
    <text evidence="8">The sequence shown here is derived from an EMBL/GenBank/DDBJ whole genome shotgun (WGS) entry which is preliminary data.</text>
</comment>
<dbReference type="Pfam" id="PF04692">
    <property type="entry name" value="PDGF_N"/>
    <property type="match status" value="1"/>
</dbReference>
<evidence type="ECO:0000256" key="2">
    <source>
        <dbReference type="ARBA" id="ARBA00023030"/>
    </source>
</evidence>
<proteinExistence type="inferred from homology"/>
<feature type="compositionally biased region" description="Polar residues" evidence="5">
    <location>
        <begin position="412"/>
        <end position="429"/>
    </location>
</feature>
<evidence type="ECO:0000313" key="9">
    <source>
        <dbReference type="Proteomes" id="UP001591681"/>
    </source>
</evidence>
<dbReference type="PROSITE" id="PS50278">
    <property type="entry name" value="PDGF_2"/>
    <property type="match status" value="1"/>
</dbReference>
<dbReference type="GO" id="GO:0008284">
    <property type="term" value="P:positive regulation of cell population proliferation"/>
    <property type="evidence" value="ECO:0007669"/>
    <property type="project" value="UniProtKB-ARBA"/>
</dbReference>
<protein>
    <recommendedName>
        <fullName evidence="7">Platelet-derived growth factor (PDGF) family profile domain-containing protein</fullName>
    </recommendedName>
</protein>
<dbReference type="AlphaFoldDB" id="A0ABD1JIQ5"/>
<feature type="compositionally biased region" description="Polar residues" evidence="5">
    <location>
        <begin position="627"/>
        <end position="637"/>
    </location>
</feature>
<gene>
    <name evidence="8" type="ORF">ACEWY4_018100</name>
</gene>
<evidence type="ECO:0000256" key="5">
    <source>
        <dbReference type="SAM" id="MobiDB-lite"/>
    </source>
</evidence>
<dbReference type="Pfam" id="PF00341">
    <property type="entry name" value="PDGF"/>
    <property type="match status" value="1"/>
</dbReference>
<keyword evidence="3" id="KW-0497">Mitogen</keyword>
<dbReference type="GO" id="GO:0008083">
    <property type="term" value="F:growth factor activity"/>
    <property type="evidence" value="ECO:0007669"/>
    <property type="project" value="UniProtKB-KW"/>
</dbReference>
<evidence type="ECO:0000256" key="1">
    <source>
        <dbReference type="ARBA" id="ARBA00006686"/>
    </source>
</evidence>
<accession>A0ABD1JIQ5</accession>
<dbReference type="InterPro" id="IPR000072">
    <property type="entry name" value="PDGF/VEGF_dom"/>
</dbReference>
<feature type="region of interest" description="Disordered" evidence="5">
    <location>
        <begin position="286"/>
        <end position="369"/>
    </location>
</feature>
<feature type="compositionally biased region" description="Low complexity" evidence="5">
    <location>
        <begin position="440"/>
        <end position="461"/>
    </location>
</feature>
<feature type="region of interest" description="Disordered" evidence="5">
    <location>
        <begin position="184"/>
        <end position="238"/>
    </location>
</feature>
<feature type="region of interest" description="Disordered" evidence="5">
    <location>
        <begin position="388"/>
        <end position="637"/>
    </location>
</feature>
<dbReference type="Proteomes" id="UP001591681">
    <property type="component" value="Unassembled WGS sequence"/>
</dbReference>
<dbReference type="GO" id="GO:0051781">
    <property type="term" value="P:positive regulation of cell division"/>
    <property type="evidence" value="ECO:0007669"/>
    <property type="project" value="UniProtKB-KW"/>
</dbReference>
<feature type="compositionally biased region" description="Pro residues" evidence="5">
    <location>
        <begin position="196"/>
        <end position="215"/>
    </location>
</feature>
<feature type="chain" id="PRO_5044748730" description="Platelet-derived growth factor (PDGF) family profile domain-containing protein" evidence="6">
    <location>
        <begin position="25"/>
        <end position="637"/>
    </location>
</feature>
<dbReference type="InterPro" id="IPR029034">
    <property type="entry name" value="Cystine-knot_cytokine"/>
</dbReference>
<dbReference type="SMART" id="SM00141">
    <property type="entry name" value="PDGF"/>
    <property type="match status" value="1"/>
</dbReference>
<keyword evidence="2 4" id="KW-0339">Growth factor</keyword>
<feature type="compositionally biased region" description="Polar residues" evidence="5">
    <location>
        <begin position="549"/>
        <end position="569"/>
    </location>
</feature>
<dbReference type="Gene3D" id="2.10.90.10">
    <property type="entry name" value="Cystine-knot cytokines"/>
    <property type="match status" value="1"/>
</dbReference>
<organism evidence="8 9">
    <name type="scientific">Coilia grayii</name>
    <name type="common">Gray's grenadier anchovy</name>
    <dbReference type="NCBI Taxonomy" id="363190"/>
    <lineage>
        <taxon>Eukaryota</taxon>
        <taxon>Metazoa</taxon>
        <taxon>Chordata</taxon>
        <taxon>Craniata</taxon>
        <taxon>Vertebrata</taxon>
        <taxon>Euteleostomi</taxon>
        <taxon>Actinopterygii</taxon>
        <taxon>Neopterygii</taxon>
        <taxon>Teleostei</taxon>
        <taxon>Clupei</taxon>
        <taxon>Clupeiformes</taxon>
        <taxon>Clupeoidei</taxon>
        <taxon>Engraulidae</taxon>
        <taxon>Coilinae</taxon>
        <taxon>Coilia</taxon>
    </lineage>
</organism>